<dbReference type="EMBL" id="JAQQWE010000010">
    <property type="protein sequence ID" value="KAK7937825.1"/>
    <property type="molecule type" value="Genomic_DNA"/>
</dbReference>
<dbReference type="InterPro" id="IPR018492">
    <property type="entry name" value="Ribosomal_eL8/Nhp2"/>
</dbReference>
<dbReference type="GO" id="GO:1990904">
    <property type="term" value="C:ribonucleoprotein complex"/>
    <property type="evidence" value="ECO:0007669"/>
    <property type="project" value="UniProtKB-KW"/>
</dbReference>
<reference evidence="8 9" key="1">
    <citation type="submission" date="2023-01" db="EMBL/GenBank/DDBJ databases">
        <title>Analysis of 21 Apiospora genomes using comparative genomics revels a genus with tremendous synthesis potential of carbohydrate active enzymes and secondary metabolites.</title>
        <authorList>
            <person name="Sorensen T."/>
        </authorList>
    </citation>
    <scope>NUCLEOTIDE SEQUENCE [LARGE SCALE GENOMIC DNA]</scope>
    <source>
        <strain evidence="8 9">CBS 24483</strain>
    </source>
</reference>
<protein>
    <recommendedName>
        <fullName evidence="6">H/ACA ribonucleoprotein complex subunit 2</fullName>
    </recommendedName>
    <alternativeName>
        <fullName evidence="6">Nucleolar protein family A member 2</fullName>
    </alternativeName>
</protein>
<evidence type="ECO:0000256" key="6">
    <source>
        <dbReference type="RuleBase" id="RU366039"/>
    </source>
</evidence>
<keyword evidence="5 6" id="KW-0687">Ribonucleoprotein</keyword>
<evidence type="ECO:0000256" key="5">
    <source>
        <dbReference type="ARBA" id="ARBA00023274"/>
    </source>
</evidence>
<evidence type="ECO:0000313" key="9">
    <source>
        <dbReference type="Proteomes" id="UP001391051"/>
    </source>
</evidence>
<dbReference type="PANTHER" id="PTHR23105">
    <property type="entry name" value="RIBOSOMAL PROTEIN L7AE FAMILY MEMBER"/>
    <property type="match status" value="1"/>
</dbReference>
<dbReference type="Proteomes" id="UP001391051">
    <property type="component" value="Unassembled WGS sequence"/>
</dbReference>
<gene>
    <name evidence="8" type="ORF">PG986_014693</name>
</gene>
<dbReference type="SUPFAM" id="SSF55315">
    <property type="entry name" value="L30e-like"/>
    <property type="match status" value="1"/>
</dbReference>
<name>A0ABR1PU95_9PEZI</name>
<comment type="subcellular location">
    <subcellularLocation>
        <location evidence="1 6">Nucleus</location>
        <location evidence="1 6">Nucleolus</location>
    </subcellularLocation>
</comment>
<dbReference type="InterPro" id="IPR002415">
    <property type="entry name" value="H/ACA_rnp_Nhp2-like"/>
</dbReference>
<dbReference type="PRINTS" id="PR00883">
    <property type="entry name" value="NUCLEARHMG"/>
</dbReference>
<dbReference type="InterPro" id="IPR004038">
    <property type="entry name" value="Ribosomal_eL8/eL30/eS12/Gad45"/>
</dbReference>
<proteinExistence type="inferred from homology"/>
<evidence type="ECO:0000313" key="8">
    <source>
        <dbReference type="EMBL" id="KAK7937825.1"/>
    </source>
</evidence>
<comment type="function">
    <text evidence="6">Required for ribosome biogenesis. Part of a complex which catalyzes pseudouridylation of rRNA. This involves the isomerization of uridine such that the ribose is subsequently attached to C5, instead of the normal N1. Pseudouridine ('psi') residues may serve to stabilize the conformation of rRNAs.</text>
</comment>
<evidence type="ECO:0000259" key="7">
    <source>
        <dbReference type="Pfam" id="PF01248"/>
    </source>
</evidence>
<comment type="caution">
    <text evidence="8">The sequence shown here is derived from an EMBL/GenBank/DDBJ whole genome shotgun (WGS) entry which is preliminary data.</text>
</comment>
<dbReference type="RefSeq" id="XP_066693153.1">
    <property type="nucleotide sequence ID" value="XM_066850915.1"/>
</dbReference>
<accession>A0ABR1PU95</accession>
<evidence type="ECO:0000256" key="3">
    <source>
        <dbReference type="ARBA" id="ARBA00022884"/>
    </source>
</evidence>
<comment type="function">
    <text evidence="6">Common component of the spliceosome and rRNA processing machinery.</text>
</comment>
<evidence type="ECO:0000256" key="2">
    <source>
        <dbReference type="ARBA" id="ARBA00007337"/>
    </source>
</evidence>
<dbReference type="GeneID" id="92083977"/>
<dbReference type="Gene3D" id="3.30.1330.30">
    <property type="match status" value="1"/>
</dbReference>
<evidence type="ECO:0000256" key="4">
    <source>
        <dbReference type="ARBA" id="ARBA00023242"/>
    </source>
</evidence>
<organism evidence="8 9">
    <name type="scientific">Apiospora aurea</name>
    <dbReference type="NCBI Taxonomy" id="335848"/>
    <lineage>
        <taxon>Eukaryota</taxon>
        <taxon>Fungi</taxon>
        <taxon>Dikarya</taxon>
        <taxon>Ascomycota</taxon>
        <taxon>Pezizomycotina</taxon>
        <taxon>Sordariomycetes</taxon>
        <taxon>Xylariomycetidae</taxon>
        <taxon>Amphisphaeriales</taxon>
        <taxon>Apiosporaceae</taxon>
        <taxon>Apiospora</taxon>
    </lineage>
</organism>
<dbReference type="PRINTS" id="PR00881">
    <property type="entry name" value="L7ARS6FAMILY"/>
</dbReference>
<feature type="domain" description="Ribosomal protein eL8/eL30/eS12/Gadd45" evidence="7">
    <location>
        <begin position="20"/>
        <end position="110"/>
    </location>
</feature>
<evidence type="ECO:0000256" key="1">
    <source>
        <dbReference type="ARBA" id="ARBA00004604"/>
    </source>
</evidence>
<keyword evidence="3 6" id="KW-0694">RNA-binding</keyword>
<dbReference type="Pfam" id="PF01248">
    <property type="entry name" value="Ribosomal_L7Ae"/>
    <property type="match status" value="1"/>
</dbReference>
<comment type="similarity">
    <text evidence="2 6">Belongs to the eukaryotic ribosomal protein eL8 family.</text>
</comment>
<dbReference type="InterPro" id="IPR050257">
    <property type="entry name" value="eL8/uL1-like"/>
</dbReference>
<keyword evidence="4 6" id="KW-0539">Nucleus</keyword>
<dbReference type="InterPro" id="IPR029064">
    <property type="entry name" value="Ribosomal_eL30-like_sf"/>
</dbReference>
<keyword evidence="9" id="KW-1185">Reference proteome</keyword>
<sequence length="127" mass="13394">MSSPPGTAAGPMADPGLAQELLDLIQQASHHRQAKKGANEVTKAINRGVCEIAVLAANANPLAILLHLPLLSEDKNTPYVYVPSKIALRRACGVSRSVVATCVTANESSDLAGQIKAMRDKIERLAI</sequence>